<dbReference type="EMBL" id="CP134536">
    <property type="protein sequence ID" value="WNH12081.1"/>
    <property type="molecule type" value="Genomic_DNA"/>
</dbReference>
<gene>
    <name evidence="5" type="ORF">RHP49_14445</name>
</gene>
<dbReference type="InterPro" id="IPR027417">
    <property type="entry name" value="P-loop_NTPase"/>
</dbReference>
<dbReference type="CDD" id="cd00267">
    <property type="entry name" value="ABC_ATPase"/>
    <property type="match status" value="1"/>
</dbReference>
<dbReference type="Gene3D" id="3.40.50.300">
    <property type="entry name" value="P-loop containing nucleotide triphosphate hydrolases"/>
    <property type="match status" value="2"/>
</dbReference>
<proteinExistence type="predicted"/>
<keyword evidence="1" id="KW-0813">Transport</keyword>
<feature type="domain" description="ABC transporter" evidence="4">
    <location>
        <begin position="180"/>
        <end position="407"/>
    </location>
</feature>
<dbReference type="SUPFAM" id="SSF52540">
    <property type="entry name" value="P-loop containing nucleoside triphosphate hydrolases"/>
    <property type="match status" value="2"/>
</dbReference>
<evidence type="ECO:0000256" key="2">
    <source>
        <dbReference type="ARBA" id="ARBA00022741"/>
    </source>
</evidence>
<organism evidence="5 6">
    <name type="scientific">Thalassobellus suaedae</name>
    <dbReference type="NCBI Taxonomy" id="3074124"/>
    <lineage>
        <taxon>Bacteria</taxon>
        <taxon>Pseudomonadati</taxon>
        <taxon>Bacteroidota</taxon>
        <taxon>Flavobacteriia</taxon>
        <taxon>Flavobacteriales</taxon>
        <taxon>Flavobacteriaceae</taxon>
        <taxon>Thalassobellus</taxon>
    </lineage>
</organism>
<dbReference type="GO" id="GO:0005524">
    <property type="term" value="F:ATP binding"/>
    <property type="evidence" value="ECO:0007669"/>
    <property type="project" value="UniProtKB-KW"/>
</dbReference>
<dbReference type="Proteomes" id="UP001303407">
    <property type="component" value="Chromosome"/>
</dbReference>
<dbReference type="InterPro" id="IPR003439">
    <property type="entry name" value="ABC_transporter-like_ATP-bd"/>
</dbReference>
<reference evidence="5 6" key="1">
    <citation type="submission" date="2023-09" db="EMBL/GenBank/DDBJ databases">
        <title>Thalassobella suaedae gen. nov., sp. nov., a marine bacterium of the family Flavobacteriaceae isolated from a halophyte Suaeda japonica.</title>
        <authorList>
            <person name="Lee S.Y."/>
            <person name="Hwang C.Y."/>
        </authorList>
    </citation>
    <scope>NUCLEOTIDE SEQUENCE [LARGE SCALE GENOMIC DNA]</scope>
    <source>
        <strain evidence="5 6">HL-DH10</strain>
    </source>
</reference>
<evidence type="ECO:0000256" key="1">
    <source>
        <dbReference type="ARBA" id="ARBA00022448"/>
    </source>
</evidence>
<accession>A0ABY9Y1J6</accession>
<keyword evidence="2" id="KW-0547">Nucleotide-binding</keyword>
<evidence type="ECO:0000313" key="5">
    <source>
        <dbReference type="EMBL" id="WNH12081.1"/>
    </source>
</evidence>
<dbReference type="Pfam" id="PF00005">
    <property type="entry name" value="ABC_tran"/>
    <property type="match status" value="1"/>
</dbReference>
<dbReference type="InterPro" id="IPR050095">
    <property type="entry name" value="ECF_ABC_transporter_ATP-bd"/>
</dbReference>
<protein>
    <submittedName>
        <fullName evidence="5">ATP-binding cassette domain-containing protein</fullName>
    </submittedName>
</protein>
<keyword evidence="3 5" id="KW-0067">ATP-binding</keyword>
<sequence length="407" mass="46273">METHIAIYISNNDDKHKLLESIQTKALVGNLTNLKGALFSEIALNKFILEETRHGHFDVTTQTKNSLKNSSQGERKKALLNHIIAKNPEYIIVDNVFDSLDVNAQQTIQNTLEHLSKSTLIIQITNRKRDLLPFINTIYHWKEGKLELLNTMDVSKQKKIFIEDLPPPYNPIDTNVENLVKLNNVTVTYGERVIVNAICWEIKPGEFWQLIGPNGSGKSTLITLITGDNPKGYLQDMVLFGMQKGSGESVWEIKRNIGYFSSEMLRGFMRSDSIENMIISGFLDSIGLYKFPSDRQILIAHQWLRILNMYEIKDKSFQFLSDGHKRLVLIARAMVKQPPLLILDEPTNGLDDADAEIFAELVNKIATESTTAILYVSHRNEEKLLKPDFIYELEPEQTGSVGKLITV</sequence>
<dbReference type="RefSeq" id="WP_415862063.1">
    <property type="nucleotide sequence ID" value="NZ_CP134536.1"/>
</dbReference>
<evidence type="ECO:0000256" key="3">
    <source>
        <dbReference type="ARBA" id="ARBA00022840"/>
    </source>
</evidence>
<evidence type="ECO:0000259" key="4">
    <source>
        <dbReference type="PROSITE" id="PS50893"/>
    </source>
</evidence>
<evidence type="ECO:0000313" key="6">
    <source>
        <dbReference type="Proteomes" id="UP001303407"/>
    </source>
</evidence>
<keyword evidence="6" id="KW-1185">Reference proteome</keyword>
<name>A0ABY9Y1J6_9FLAO</name>
<dbReference type="PANTHER" id="PTHR43553">
    <property type="entry name" value="HEAVY METAL TRANSPORTER"/>
    <property type="match status" value="1"/>
</dbReference>
<dbReference type="InterPro" id="IPR003593">
    <property type="entry name" value="AAA+_ATPase"/>
</dbReference>
<dbReference type="SMART" id="SM00382">
    <property type="entry name" value="AAA"/>
    <property type="match status" value="1"/>
</dbReference>
<dbReference type="PROSITE" id="PS50893">
    <property type="entry name" value="ABC_TRANSPORTER_2"/>
    <property type="match status" value="1"/>
</dbReference>
<dbReference type="PANTHER" id="PTHR43553:SF3">
    <property type="entry name" value="ABC TRANSPORTER ATP-BINDING PROTEIN MODF"/>
    <property type="match status" value="1"/>
</dbReference>